<dbReference type="InterPro" id="IPR032710">
    <property type="entry name" value="NTF2-like_dom_sf"/>
</dbReference>
<evidence type="ECO:0000256" key="1">
    <source>
        <dbReference type="SAM" id="SignalP"/>
    </source>
</evidence>
<protein>
    <submittedName>
        <fullName evidence="3">Beta-lactamase</fullName>
    </submittedName>
</protein>
<keyword evidence="4" id="KW-1185">Reference proteome</keyword>
<dbReference type="RefSeq" id="WP_013687624.1">
    <property type="nucleotide sequence ID" value="NC_015321.1"/>
</dbReference>
<gene>
    <name evidence="3" type="ordered locus">Fluta_2876</name>
</gene>
<proteinExistence type="predicted"/>
<feature type="domain" description="DUF4440" evidence="2">
    <location>
        <begin position="47"/>
        <end position="157"/>
    </location>
</feature>
<evidence type="ECO:0000313" key="4">
    <source>
        <dbReference type="Proteomes" id="UP000007463"/>
    </source>
</evidence>
<accession>F2IIC9</accession>
<reference evidence="3 4" key="1">
    <citation type="journal article" date="2011" name="Stand. Genomic Sci.">
        <title>Complete genome sequence of the gliding freshwater bacterium Fluviicola taffensis type strain (RW262).</title>
        <authorList>
            <person name="Woyke T."/>
            <person name="Chertkov O."/>
            <person name="Lapidus A."/>
            <person name="Nolan M."/>
            <person name="Lucas S."/>
            <person name="Del Rio T.G."/>
            <person name="Tice H."/>
            <person name="Cheng J.F."/>
            <person name="Tapia R."/>
            <person name="Han C."/>
            <person name="Goodwin L."/>
            <person name="Pitluck S."/>
            <person name="Liolios K."/>
            <person name="Pagani I."/>
            <person name="Ivanova N."/>
            <person name="Huntemann M."/>
            <person name="Mavromatis K."/>
            <person name="Mikhailova N."/>
            <person name="Pati A."/>
            <person name="Chen A."/>
            <person name="Palaniappan K."/>
            <person name="Land M."/>
            <person name="Hauser L."/>
            <person name="Brambilla E.M."/>
            <person name="Rohde M."/>
            <person name="Mwirichia R."/>
            <person name="Sikorski J."/>
            <person name="Tindall B.J."/>
            <person name="Goker M."/>
            <person name="Bristow J."/>
            <person name="Eisen J.A."/>
            <person name="Markowitz V."/>
            <person name="Hugenholtz P."/>
            <person name="Klenk H.P."/>
            <person name="Kyrpides N.C."/>
        </authorList>
    </citation>
    <scope>NUCLEOTIDE SEQUENCE [LARGE SCALE GENOMIC DNA]</scope>
    <source>
        <strain evidence="4">DSM 16823 / RW262 / RW262</strain>
    </source>
</reference>
<dbReference type="Gene3D" id="3.10.450.50">
    <property type="match status" value="1"/>
</dbReference>
<dbReference type="OrthoDB" id="1357763at2"/>
<feature type="signal peptide" evidence="1">
    <location>
        <begin position="1"/>
        <end position="24"/>
    </location>
</feature>
<evidence type="ECO:0000259" key="2">
    <source>
        <dbReference type="Pfam" id="PF14534"/>
    </source>
</evidence>
<reference evidence="4" key="2">
    <citation type="submission" date="2011-02" db="EMBL/GenBank/DDBJ databases">
        <title>The complete genome of Fluviicola taffensis DSM 16823.</title>
        <authorList>
            <consortium name="US DOE Joint Genome Institute (JGI-PGF)"/>
            <person name="Lucas S."/>
            <person name="Copeland A."/>
            <person name="Lapidus A."/>
            <person name="Bruce D."/>
            <person name="Goodwin L."/>
            <person name="Pitluck S."/>
            <person name="Kyrpides N."/>
            <person name="Mavromatis K."/>
            <person name="Ivanova N."/>
            <person name="Mikhailova N."/>
            <person name="Pagani I."/>
            <person name="Chertkov O."/>
            <person name="Detter J.C."/>
            <person name="Han C."/>
            <person name="Tapia R."/>
            <person name="Land M."/>
            <person name="Hauser L."/>
            <person name="Markowitz V."/>
            <person name="Cheng J.-F."/>
            <person name="Hugenholtz P."/>
            <person name="Woyke T."/>
            <person name="Wu D."/>
            <person name="Tindall B."/>
            <person name="Pomrenke H.G."/>
            <person name="Brambilla E."/>
            <person name="Klenk H.-P."/>
            <person name="Eisen J.A."/>
        </authorList>
    </citation>
    <scope>NUCLEOTIDE SEQUENCE [LARGE SCALE GENOMIC DNA]</scope>
    <source>
        <strain evidence="4">DSM 16823 / RW262 / RW262</strain>
    </source>
</reference>
<organism evidence="3 4">
    <name type="scientific">Fluviicola taffensis (strain DSM 16823 / NCIMB 13979 / RW262)</name>
    <dbReference type="NCBI Taxonomy" id="755732"/>
    <lineage>
        <taxon>Bacteria</taxon>
        <taxon>Pseudomonadati</taxon>
        <taxon>Bacteroidota</taxon>
        <taxon>Flavobacteriia</taxon>
        <taxon>Flavobacteriales</taxon>
        <taxon>Crocinitomicaceae</taxon>
        <taxon>Fluviicola</taxon>
    </lineage>
</organism>
<dbReference type="STRING" id="755732.Fluta_2876"/>
<dbReference type="AlphaFoldDB" id="F2IIC9"/>
<evidence type="ECO:0000313" key="3">
    <source>
        <dbReference type="EMBL" id="AEA44855.1"/>
    </source>
</evidence>
<dbReference type="KEGG" id="fte:Fluta_2876"/>
<feature type="chain" id="PRO_5003278443" evidence="1">
    <location>
        <begin position="25"/>
        <end position="168"/>
    </location>
</feature>
<dbReference type="Pfam" id="PF14534">
    <property type="entry name" value="DUF4440"/>
    <property type="match status" value="1"/>
</dbReference>
<dbReference type="InterPro" id="IPR027843">
    <property type="entry name" value="DUF4440"/>
</dbReference>
<dbReference type="SUPFAM" id="SSF54427">
    <property type="entry name" value="NTF2-like"/>
    <property type="match status" value="1"/>
</dbReference>
<dbReference type="Proteomes" id="UP000007463">
    <property type="component" value="Chromosome"/>
</dbReference>
<dbReference type="EMBL" id="CP002542">
    <property type="protein sequence ID" value="AEA44855.1"/>
    <property type="molecule type" value="Genomic_DNA"/>
</dbReference>
<name>F2IIC9_FLUTR</name>
<sequence length="168" mass="19733" precursor="true">MNSKYLFKFFLVIWFVGSSVSAFTQVESSSKLYKTILSKDSLLFQVGFNTCDISQFESLLSESFEFFHDKSGISNRKKFLNDLKNGLCKYPETYQSRRELIVEKTQVFPLYENGELYGAIQYGEHRFYEKMDGKQEQFASTAKFTHVWILENGLWKLNKSLSYDHQTK</sequence>
<dbReference type="HOGENOM" id="CLU_111151_1_0_10"/>
<keyword evidence="1" id="KW-0732">Signal</keyword>
<dbReference type="eggNOG" id="COG1680">
    <property type="taxonomic scope" value="Bacteria"/>
</dbReference>